<reference evidence="4 5" key="1">
    <citation type="submission" date="2021-01" db="EMBL/GenBank/DDBJ databases">
        <title>Whole genome shotgun sequence of Catellatospora bangladeshensis NBRC 107357.</title>
        <authorList>
            <person name="Komaki H."/>
            <person name="Tamura T."/>
        </authorList>
    </citation>
    <scope>NUCLEOTIDE SEQUENCE [LARGE SCALE GENOMIC DNA]</scope>
    <source>
        <strain evidence="4 5">NBRC 107357</strain>
    </source>
</reference>
<feature type="compositionally biased region" description="Gly residues" evidence="1">
    <location>
        <begin position="69"/>
        <end position="82"/>
    </location>
</feature>
<feature type="compositionally biased region" description="Basic and acidic residues" evidence="1">
    <location>
        <begin position="24"/>
        <end position="58"/>
    </location>
</feature>
<feature type="transmembrane region" description="Helical" evidence="2">
    <location>
        <begin position="186"/>
        <end position="210"/>
    </location>
</feature>
<keyword evidence="2" id="KW-1133">Transmembrane helix</keyword>
<feature type="compositionally biased region" description="Acidic residues" evidence="1">
    <location>
        <begin position="9"/>
        <end position="20"/>
    </location>
</feature>
<evidence type="ECO:0000259" key="3">
    <source>
        <dbReference type="Pfam" id="PF03703"/>
    </source>
</evidence>
<dbReference type="EMBL" id="BONF01000020">
    <property type="protein sequence ID" value="GIF82559.1"/>
    <property type="molecule type" value="Genomic_DNA"/>
</dbReference>
<name>A0A8J3JH83_9ACTN</name>
<protein>
    <recommendedName>
        <fullName evidence="3">YdbS-like PH domain-containing protein</fullName>
    </recommendedName>
</protein>
<dbReference type="RefSeq" id="WP_203747904.1">
    <property type="nucleotide sequence ID" value="NZ_BONF01000020.1"/>
</dbReference>
<dbReference type="Pfam" id="PF03703">
    <property type="entry name" value="bPH_2"/>
    <property type="match status" value="1"/>
</dbReference>
<keyword evidence="5" id="KW-1185">Reference proteome</keyword>
<dbReference type="PANTHER" id="PTHR37938:SF1">
    <property type="entry name" value="BLL0215 PROTEIN"/>
    <property type="match status" value="1"/>
</dbReference>
<keyword evidence="2" id="KW-0472">Membrane</keyword>
<evidence type="ECO:0000256" key="1">
    <source>
        <dbReference type="SAM" id="MobiDB-lite"/>
    </source>
</evidence>
<feature type="transmembrane region" description="Helical" evidence="2">
    <location>
        <begin position="154"/>
        <end position="174"/>
    </location>
</feature>
<evidence type="ECO:0000256" key="2">
    <source>
        <dbReference type="SAM" id="Phobius"/>
    </source>
</evidence>
<comment type="caution">
    <text evidence="4">The sequence shown here is derived from an EMBL/GenBank/DDBJ whole genome shotgun (WGS) entry which is preliminary data.</text>
</comment>
<sequence length="306" mass="33544">MIGGLGPEEPSEEPTPDPDGPEWSGRRERDTEPIPRTRAESRPPADSESRTDSGDHTHFVGKATVGAAAGAGGGGAGSGAGGRPPVDPGDGSLPPMGGDIPDFTEEELAGVRFDASGMPLGPRRVLPLEDEPSAMVARYLFPTERYRGEWKRHWVHLTNPLLIGIIATFALGYLSGFLAKQDVAGMWVVAVVIWALVMSWVAWTVADWYFDRFILTNKRLMLVQGLITRRVAMMPLLKVTDMKYEQSPLGRMLNYGTFVLESAGQDQALSKVEHMPNPNELYLRIVEEMYEPAAVEARLGREAEEE</sequence>
<proteinExistence type="predicted"/>
<dbReference type="PANTHER" id="PTHR37938">
    <property type="entry name" value="BLL0215 PROTEIN"/>
    <property type="match status" value="1"/>
</dbReference>
<dbReference type="InterPro" id="IPR005182">
    <property type="entry name" value="YdbS-like_PH"/>
</dbReference>
<keyword evidence="2" id="KW-0812">Transmembrane</keyword>
<organism evidence="4 5">
    <name type="scientific">Catellatospora bangladeshensis</name>
    <dbReference type="NCBI Taxonomy" id="310355"/>
    <lineage>
        <taxon>Bacteria</taxon>
        <taxon>Bacillati</taxon>
        <taxon>Actinomycetota</taxon>
        <taxon>Actinomycetes</taxon>
        <taxon>Micromonosporales</taxon>
        <taxon>Micromonosporaceae</taxon>
        <taxon>Catellatospora</taxon>
    </lineage>
</organism>
<evidence type="ECO:0000313" key="5">
    <source>
        <dbReference type="Proteomes" id="UP000601223"/>
    </source>
</evidence>
<dbReference type="Proteomes" id="UP000601223">
    <property type="component" value="Unassembled WGS sequence"/>
</dbReference>
<feature type="region of interest" description="Disordered" evidence="1">
    <location>
        <begin position="1"/>
        <end position="99"/>
    </location>
</feature>
<feature type="domain" description="YdbS-like PH" evidence="3">
    <location>
        <begin position="208"/>
        <end position="282"/>
    </location>
</feature>
<gene>
    <name evidence="4" type="ORF">Cba03nite_39080</name>
</gene>
<evidence type="ECO:0000313" key="4">
    <source>
        <dbReference type="EMBL" id="GIF82559.1"/>
    </source>
</evidence>
<dbReference type="AlphaFoldDB" id="A0A8J3JH83"/>
<accession>A0A8J3JH83</accession>